<proteinExistence type="predicted"/>
<dbReference type="PANTHER" id="PTHR31385:SF1">
    <property type="entry name" value="PUTATIVE (DUF220)-RELATED"/>
    <property type="match status" value="1"/>
</dbReference>
<comment type="caution">
    <text evidence="1">The sequence shown here is derived from an EMBL/GenBank/DDBJ whole genome shotgun (WGS) entry which is preliminary data.</text>
</comment>
<keyword evidence="2" id="KW-1185">Reference proteome</keyword>
<dbReference type="PANTHER" id="PTHR31385">
    <property type="entry name" value="PUTATIVE (DUF220)-RELATED"/>
    <property type="match status" value="1"/>
</dbReference>
<dbReference type="OrthoDB" id="530906at2759"/>
<dbReference type="Proteomes" id="UP000886885">
    <property type="component" value="Unassembled WGS sequence"/>
</dbReference>
<sequence>MGEAEVRRVGIPKSKYNGTHKAFDPSFLVQLPNKLQDCIKSQLKNLLKDGKGENLVRKEKGSSAPAAAPALGIDLERQLHAWRENPAWTDQPPQIKVSVPRGSLCNLNAKVDIGLPPDAVYDIVSDPDNRRVFKNIKEVVSRRVLLDEGHRQVVDVEQAAIWKFLWWSGTISVHVLVDQNRQDHSVRINIFLSTVSIAAISNQKLVFNPSGEDLFVLFMACYLCGNAFRLGEFDELHASENWVHEKIRRLLERGKGRIGSKVSLEQLIQPAIVPPPPISWYLRGITTRTTEMIVNDLVAEAGRIRVGFDAEKCEDWSLYDEKQPIKSSNIKERWALHRRNAKKRPRKFLTAQRSSFGSIVSPPITLLRNMQSAIYLLEEGRAFINLLDARAYWCANFPATDKVEPCQFKGCTTRYETTACVQSSGELVGVIPRNPQMPQRL</sequence>
<name>A0A8X7XU08_POPTO</name>
<protein>
    <submittedName>
        <fullName evidence="1">Uncharacterized protein</fullName>
    </submittedName>
</protein>
<evidence type="ECO:0000313" key="1">
    <source>
        <dbReference type="EMBL" id="KAG6736353.1"/>
    </source>
</evidence>
<evidence type="ECO:0000313" key="2">
    <source>
        <dbReference type="Proteomes" id="UP000886885"/>
    </source>
</evidence>
<dbReference type="CDD" id="cd07812">
    <property type="entry name" value="SRPBCC"/>
    <property type="match status" value="1"/>
</dbReference>
<organism evidence="1 2">
    <name type="scientific">Populus tomentosa</name>
    <name type="common">Chinese white poplar</name>
    <dbReference type="NCBI Taxonomy" id="118781"/>
    <lineage>
        <taxon>Eukaryota</taxon>
        <taxon>Viridiplantae</taxon>
        <taxon>Streptophyta</taxon>
        <taxon>Embryophyta</taxon>
        <taxon>Tracheophyta</taxon>
        <taxon>Spermatophyta</taxon>
        <taxon>Magnoliopsida</taxon>
        <taxon>eudicotyledons</taxon>
        <taxon>Gunneridae</taxon>
        <taxon>Pentapetalae</taxon>
        <taxon>rosids</taxon>
        <taxon>fabids</taxon>
        <taxon>Malpighiales</taxon>
        <taxon>Salicaceae</taxon>
        <taxon>Saliceae</taxon>
        <taxon>Populus</taxon>
    </lineage>
</organism>
<reference evidence="1" key="1">
    <citation type="journal article" date="2020" name="bioRxiv">
        <title>Hybrid origin of Populus tomentosa Carr. identified through genome sequencing and phylogenomic analysis.</title>
        <authorList>
            <person name="An X."/>
            <person name="Gao K."/>
            <person name="Chen Z."/>
            <person name="Li J."/>
            <person name="Yang X."/>
            <person name="Yang X."/>
            <person name="Zhou J."/>
            <person name="Guo T."/>
            <person name="Zhao T."/>
            <person name="Huang S."/>
            <person name="Miao D."/>
            <person name="Khan W.U."/>
            <person name="Rao P."/>
            <person name="Ye M."/>
            <person name="Lei B."/>
            <person name="Liao W."/>
            <person name="Wang J."/>
            <person name="Ji L."/>
            <person name="Li Y."/>
            <person name="Guo B."/>
            <person name="Mustafa N.S."/>
            <person name="Li S."/>
            <person name="Yun Q."/>
            <person name="Keller S.R."/>
            <person name="Mao J."/>
            <person name="Zhang R."/>
            <person name="Strauss S.H."/>
        </authorList>
    </citation>
    <scope>NUCLEOTIDE SEQUENCE</scope>
    <source>
        <strain evidence="1">GM15</strain>
        <tissue evidence="1">Leaf</tissue>
    </source>
</reference>
<accession>A0A8X7XU08</accession>
<dbReference type="EMBL" id="JAAWWB010000996">
    <property type="protein sequence ID" value="KAG6736353.1"/>
    <property type="molecule type" value="Genomic_DNA"/>
</dbReference>
<gene>
    <name evidence="1" type="ORF">POTOM_060901</name>
</gene>
<dbReference type="AlphaFoldDB" id="A0A8X7XU08"/>